<protein>
    <submittedName>
        <fullName evidence="1">Uncharacterized protein</fullName>
    </submittedName>
</protein>
<dbReference type="EMBL" id="LR899010">
    <property type="protein sequence ID" value="CAD7081313.1"/>
    <property type="molecule type" value="Genomic_DNA"/>
</dbReference>
<sequence length="134" mass="15375">MSISTSDEEILSFRLNNNNGSDGESSIELVNEENITVIDLNTQIEQHELDNTRDRTINVSGRRRCKCLKCGDKLLDEYLKSVLSNKPLDKCVQEASRRVCLNAENEDETDDVDDLDLEERRVVRDFLQNQLEKG</sequence>
<organism evidence="1 2">
    <name type="scientific">Hermetia illucens</name>
    <name type="common">Black soldier fly</name>
    <dbReference type="NCBI Taxonomy" id="343691"/>
    <lineage>
        <taxon>Eukaryota</taxon>
        <taxon>Metazoa</taxon>
        <taxon>Ecdysozoa</taxon>
        <taxon>Arthropoda</taxon>
        <taxon>Hexapoda</taxon>
        <taxon>Insecta</taxon>
        <taxon>Pterygota</taxon>
        <taxon>Neoptera</taxon>
        <taxon>Endopterygota</taxon>
        <taxon>Diptera</taxon>
        <taxon>Brachycera</taxon>
        <taxon>Stratiomyomorpha</taxon>
        <taxon>Stratiomyidae</taxon>
        <taxon>Hermetiinae</taxon>
        <taxon>Hermetia</taxon>
    </lineage>
</organism>
<evidence type="ECO:0000313" key="1">
    <source>
        <dbReference type="EMBL" id="CAD7081313.1"/>
    </source>
</evidence>
<keyword evidence="2" id="KW-1185">Reference proteome</keyword>
<accession>A0A7R8UI49</accession>
<dbReference type="AlphaFoldDB" id="A0A7R8UI49"/>
<gene>
    <name evidence="1" type="ORF">HERILL_LOCUS4428</name>
</gene>
<proteinExistence type="predicted"/>
<evidence type="ECO:0000313" key="2">
    <source>
        <dbReference type="Proteomes" id="UP000594454"/>
    </source>
</evidence>
<name>A0A7R8UI49_HERIL</name>
<dbReference type="InParanoid" id="A0A7R8UI49"/>
<dbReference type="Proteomes" id="UP000594454">
    <property type="component" value="Chromosome 2"/>
</dbReference>
<reference evidence="1 2" key="1">
    <citation type="submission" date="2020-11" db="EMBL/GenBank/DDBJ databases">
        <authorList>
            <person name="Wallbank WR R."/>
            <person name="Pardo Diaz C."/>
            <person name="Kozak K."/>
            <person name="Martin S."/>
            <person name="Jiggins C."/>
            <person name="Moest M."/>
            <person name="Warren A I."/>
            <person name="Generalovic N T."/>
            <person name="Byers J.R.P. K."/>
            <person name="Montejo-Kovacevich G."/>
            <person name="Yen C E."/>
        </authorList>
    </citation>
    <scope>NUCLEOTIDE SEQUENCE [LARGE SCALE GENOMIC DNA]</scope>
</reference>